<dbReference type="PRINTS" id="PR00032">
    <property type="entry name" value="HTHARAC"/>
</dbReference>
<keyword evidence="3" id="KW-0804">Transcription</keyword>
<dbReference type="GO" id="GO:0003700">
    <property type="term" value="F:DNA-binding transcription factor activity"/>
    <property type="evidence" value="ECO:0007669"/>
    <property type="project" value="InterPro"/>
</dbReference>
<dbReference type="AlphaFoldDB" id="A0A6N2WA41"/>
<dbReference type="EMBL" id="CACRSQ010000010">
    <property type="protein sequence ID" value="VYT39148.1"/>
    <property type="molecule type" value="Genomic_DNA"/>
</dbReference>
<dbReference type="SUPFAM" id="SSF51182">
    <property type="entry name" value="RmlC-like cupins"/>
    <property type="match status" value="1"/>
</dbReference>
<dbReference type="PROSITE" id="PS00041">
    <property type="entry name" value="HTH_ARAC_FAMILY_1"/>
    <property type="match status" value="1"/>
</dbReference>
<dbReference type="CDD" id="cd02208">
    <property type="entry name" value="cupin_RmlC-like"/>
    <property type="match status" value="1"/>
</dbReference>
<keyword evidence="1" id="KW-0805">Transcription regulation</keyword>
<dbReference type="InterPro" id="IPR020449">
    <property type="entry name" value="Tscrpt_reg_AraC-type_HTH"/>
</dbReference>
<proteinExistence type="predicted"/>
<dbReference type="InterPro" id="IPR009057">
    <property type="entry name" value="Homeodomain-like_sf"/>
</dbReference>
<dbReference type="InterPro" id="IPR018060">
    <property type="entry name" value="HTH_AraC"/>
</dbReference>
<dbReference type="Pfam" id="PF12833">
    <property type="entry name" value="HTH_18"/>
    <property type="match status" value="1"/>
</dbReference>
<dbReference type="SUPFAM" id="SSF46689">
    <property type="entry name" value="Homeodomain-like"/>
    <property type="match status" value="2"/>
</dbReference>
<dbReference type="Gene3D" id="2.60.120.10">
    <property type="entry name" value="Jelly Rolls"/>
    <property type="match status" value="1"/>
</dbReference>
<evidence type="ECO:0000313" key="4">
    <source>
        <dbReference type="EMBL" id="VYT39148.1"/>
    </source>
</evidence>
<gene>
    <name evidence="4" type="primary">melR_2</name>
    <name evidence="4" type="ORF">ACLFYP115_03153</name>
</gene>
<dbReference type="InterPro" id="IPR018062">
    <property type="entry name" value="HTH_AraC-typ_CS"/>
</dbReference>
<name>A0A6N2WA41_9FIRM</name>
<reference evidence="4" key="1">
    <citation type="submission" date="2019-11" db="EMBL/GenBank/DDBJ databases">
        <authorList>
            <person name="Feng L."/>
        </authorList>
    </citation>
    <scope>NUCLEOTIDE SEQUENCE</scope>
    <source>
        <strain evidence="4">AcaccaeLFYP115</strain>
    </source>
</reference>
<dbReference type="SMART" id="SM00342">
    <property type="entry name" value="HTH_ARAC"/>
    <property type="match status" value="1"/>
</dbReference>
<dbReference type="InterPro" id="IPR014710">
    <property type="entry name" value="RmlC-like_jellyroll"/>
</dbReference>
<protein>
    <submittedName>
        <fullName evidence="4">Melibiose operon regulatory protein</fullName>
    </submittedName>
</protein>
<dbReference type="PANTHER" id="PTHR43280">
    <property type="entry name" value="ARAC-FAMILY TRANSCRIPTIONAL REGULATOR"/>
    <property type="match status" value="1"/>
</dbReference>
<dbReference type="Pfam" id="PF07883">
    <property type="entry name" value="Cupin_2"/>
    <property type="match status" value="1"/>
</dbReference>
<dbReference type="InterPro" id="IPR013096">
    <property type="entry name" value="Cupin_2"/>
</dbReference>
<dbReference type="RefSeq" id="WP_006568152.1">
    <property type="nucleotide sequence ID" value="NZ_BAABZP010000001.1"/>
</dbReference>
<evidence type="ECO:0000256" key="3">
    <source>
        <dbReference type="ARBA" id="ARBA00023163"/>
    </source>
</evidence>
<evidence type="ECO:0000256" key="1">
    <source>
        <dbReference type="ARBA" id="ARBA00023015"/>
    </source>
</evidence>
<accession>A0A6N2WA41</accession>
<dbReference type="Gene3D" id="1.10.10.60">
    <property type="entry name" value="Homeodomain-like"/>
    <property type="match status" value="2"/>
</dbReference>
<evidence type="ECO:0000256" key="2">
    <source>
        <dbReference type="ARBA" id="ARBA00023125"/>
    </source>
</evidence>
<dbReference type="InterPro" id="IPR011051">
    <property type="entry name" value="RmlC_Cupin_sf"/>
</dbReference>
<keyword evidence="2" id="KW-0238">DNA-binding</keyword>
<dbReference type="PANTHER" id="PTHR43280:SF27">
    <property type="entry name" value="TRANSCRIPTIONAL REGULATOR MTLR"/>
    <property type="match status" value="1"/>
</dbReference>
<sequence length="307" mass="35093">MSLQECTVSTDQDRREVCPHGTIEFPCAGYDSVYSSHAINRIPWHWHEELEVIFLPSGTLDVRVPGKRFRMNAGDCLVINSNILHEAETSNECRLHSLVFHTDLISGSDSSVFYKKYMYPLISSCTLDCVLFSAEDTSGVSIRQCFMMAFDALANNREGYEFTVRECLSRLCFLLCTFYKPEISDTSAKPDQDSFRIKEMIHMIQSRYAEPLKLCDIAQAANIGERECLRCFHRTLGISPMQYLIRYRLSKGALLLINTNKSIAEISTRCGFDSPSNFSLTFKRKYQCSPREYRKNNKTLLSSALPL</sequence>
<dbReference type="GO" id="GO:0043565">
    <property type="term" value="F:sequence-specific DNA binding"/>
    <property type="evidence" value="ECO:0007669"/>
    <property type="project" value="InterPro"/>
</dbReference>
<dbReference type="PROSITE" id="PS01124">
    <property type="entry name" value="HTH_ARAC_FAMILY_2"/>
    <property type="match status" value="1"/>
</dbReference>
<organism evidence="4">
    <name type="scientific">Anaerostipes caccae</name>
    <dbReference type="NCBI Taxonomy" id="105841"/>
    <lineage>
        <taxon>Bacteria</taxon>
        <taxon>Bacillati</taxon>
        <taxon>Bacillota</taxon>
        <taxon>Clostridia</taxon>
        <taxon>Lachnospirales</taxon>
        <taxon>Lachnospiraceae</taxon>
        <taxon>Anaerostipes</taxon>
    </lineage>
</organism>